<dbReference type="RefSeq" id="XP_055881152.1">
    <property type="nucleotide sequence ID" value="XM_056025177.1"/>
</dbReference>
<dbReference type="GO" id="GO:0004491">
    <property type="term" value="F:methylmalonate-semialdehyde dehydrogenase (acylating, NAD) activity"/>
    <property type="evidence" value="ECO:0007669"/>
    <property type="project" value="UniProtKB-EC"/>
</dbReference>
<dbReference type="CDD" id="cd07085">
    <property type="entry name" value="ALDH_F6_MMSDH"/>
    <property type="match status" value="1"/>
</dbReference>
<dbReference type="NCBIfam" id="TIGR01722">
    <property type="entry name" value="MMSDH"/>
    <property type="match status" value="1"/>
</dbReference>
<protein>
    <recommendedName>
        <fullName evidence="2">methylmalonate-semialdehyde dehydrogenase (CoA acylating)</fullName>
        <ecNumber evidence="2">1.2.1.27</ecNumber>
    </recommendedName>
</protein>
<dbReference type="FunFam" id="3.40.309.10:FF:000002">
    <property type="entry name" value="Methylmalonate-semialdehyde dehydrogenase (Acylating)"/>
    <property type="match status" value="1"/>
</dbReference>
<dbReference type="EC" id="1.2.1.27" evidence="2"/>
<dbReference type="PANTHER" id="PTHR43866:SF3">
    <property type="entry name" value="METHYLMALONATE-SEMIALDEHYDE DEHYDROGENASE [ACYLATING], MITOCHONDRIAL"/>
    <property type="match status" value="1"/>
</dbReference>
<dbReference type="InterPro" id="IPR015590">
    <property type="entry name" value="Aldehyde_DH_dom"/>
</dbReference>
<reference evidence="10" key="1">
    <citation type="submission" date="2025-08" db="UniProtKB">
        <authorList>
            <consortium name="RefSeq"/>
        </authorList>
    </citation>
    <scope>IDENTIFICATION</scope>
</reference>
<sequence>MVFKTNMAAIVTLRCTLGLRLTTRPSVYIARFYASFPTTKLFINNEFVESRTKQWTDLKNPATNQVISRVPESTMAEMEAAVAAAKEAFPAWSRSTILSRQQIMFRLHDQISKNLARLTEILIQESGKTRSDAERESLRCLDMVKHCCSIPSLHLGESLQNISQDMDIFTFRLPLGVTAGITPFNYPALIPLMLLTFATVCGNTFVLKTSSYDPGAVMILVELCRESGFPPGVVNVIHGRKEPVTFLCDHPDIKAISFIGSDKVGNYVYERACKNGKRAQCNLGAKNYVVVLPDANKERTLSSLLSGAYGGSGQRCMSVSTAIFVGESKEWISELVEKAKQFKVNGGSDPEADIGPLISPEAKKRVCDLLQSGVDAGAKLLLDGRNIKVKGFEKGNFVGPTILSHVHPKMECYTAEMFGPVLTVLEVNTLDNAINIVRTNPYGNSTAIFTTNGASARKYTMECDVGQVGVNVAIPFPNPTFSFTGSRGSFKGDLHLKGKQGLQFFTQTQTVMQMWRSENVLSSRPATPMPVHQ</sequence>
<keyword evidence="3" id="KW-0560">Oxidoreductase</keyword>
<name>A0A9W3A1P0_BIOGL</name>
<feature type="chain" id="PRO_5040762741" description="methylmalonate-semialdehyde dehydrogenase (CoA acylating)" evidence="7">
    <location>
        <begin position="19"/>
        <end position="533"/>
    </location>
</feature>
<feature type="signal peptide" evidence="7">
    <location>
        <begin position="1"/>
        <end position="18"/>
    </location>
</feature>
<dbReference type="InterPro" id="IPR016163">
    <property type="entry name" value="Ald_DH_C"/>
</dbReference>
<dbReference type="InterPro" id="IPR010061">
    <property type="entry name" value="MeMal-semiAld_DH"/>
</dbReference>
<keyword evidence="9" id="KW-1185">Reference proteome</keyword>
<comment type="catalytic activity">
    <reaction evidence="5">
        <text>2-methyl-3-oxopropanoate + NAD(+) + CoA + H2O = propanoyl-CoA + hydrogencarbonate + NADH + H(+)</text>
        <dbReference type="Rhea" id="RHEA:20804"/>
        <dbReference type="ChEBI" id="CHEBI:15377"/>
        <dbReference type="ChEBI" id="CHEBI:15378"/>
        <dbReference type="ChEBI" id="CHEBI:17544"/>
        <dbReference type="ChEBI" id="CHEBI:57287"/>
        <dbReference type="ChEBI" id="CHEBI:57392"/>
        <dbReference type="ChEBI" id="CHEBI:57540"/>
        <dbReference type="ChEBI" id="CHEBI:57700"/>
        <dbReference type="ChEBI" id="CHEBI:57945"/>
        <dbReference type="EC" id="1.2.1.27"/>
    </reaction>
    <physiologicalReaction direction="left-to-right" evidence="5">
        <dbReference type="Rhea" id="RHEA:20805"/>
    </physiologicalReaction>
</comment>
<evidence type="ECO:0000256" key="1">
    <source>
        <dbReference type="ARBA" id="ARBA00009986"/>
    </source>
</evidence>
<evidence type="ECO:0000256" key="3">
    <source>
        <dbReference type="ARBA" id="ARBA00023002"/>
    </source>
</evidence>
<gene>
    <name evidence="10" type="primary">LOC106055369</name>
</gene>
<comment type="catalytic activity">
    <reaction evidence="6">
        <text>3-oxopropanoate + NAD(+) + CoA + H2O = hydrogencarbonate + acetyl-CoA + NADH + H(+)</text>
        <dbReference type="Rhea" id="RHEA:76615"/>
        <dbReference type="ChEBI" id="CHEBI:15377"/>
        <dbReference type="ChEBI" id="CHEBI:15378"/>
        <dbReference type="ChEBI" id="CHEBI:17544"/>
        <dbReference type="ChEBI" id="CHEBI:33190"/>
        <dbReference type="ChEBI" id="CHEBI:57287"/>
        <dbReference type="ChEBI" id="CHEBI:57288"/>
        <dbReference type="ChEBI" id="CHEBI:57540"/>
        <dbReference type="ChEBI" id="CHEBI:57945"/>
        <dbReference type="EC" id="1.2.1.27"/>
    </reaction>
    <physiologicalReaction direction="left-to-right" evidence="6">
        <dbReference type="Rhea" id="RHEA:76616"/>
    </physiologicalReaction>
</comment>
<dbReference type="AlphaFoldDB" id="A0A9W3A1P0"/>
<dbReference type="Pfam" id="PF00171">
    <property type="entry name" value="Aldedh"/>
    <property type="match status" value="1"/>
</dbReference>
<dbReference type="FunFam" id="3.40.605.10:FF:000003">
    <property type="entry name" value="Methylmalonate-semialdehyde dehydrogenase [acylating]"/>
    <property type="match status" value="1"/>
</dbReference>
<dbReference type="OMA" id="HHIYGND"/>
<proteinExistence type="inferred from homology"/>
<dbReference type="InterPro" id="IPR016162">
    <property type="entry name" value="Ald_DH_N"/>
</dbReference>
<dbReference type="Proteomes" id="UP001165740">
    <property type="component" value="Chromosome 3"/>
</dbReference>
<dbReference type="Gene3D" id="3.40.605.10">
    <property type="entry name" value="Aldehyde Dehydrogenase, Chain A, domain 1"/>
    <property type="match status" value="1"/>
</dbReference>
<evidence type="ECO:0000313" key="10">
    <source>
        <dbReference type="RefSeq" id="XP_055881152.1"/>
    </source>
</evidence>
<dbReference type="GO" id="GO:0006210">
    <property type="term" value="P:thymine catabolic process"/>
    <property type="evidence" value="ECO:0007669"/>
    <property type="project" value="TreeGrafter"/>
</dbReference>
<comment type="similarity">
    <text evidence="1">Belongs to the aldehyde dehydrogenase family.</text>
</comment>
<keyword evidence="7" id="KW-0732">Signal</keyword>
<dbReference type="SUPFAM" id="SSF53720">
    <property type="entry name" value="ALDH-like"/>
    <property type="match status" value="1"/>
</dbReference>
<dbReference type="GO" id="GO:0005739">
    <property type="term" value="C:mitochondrion"/>
    <property type="evidence" value="ECO:0007669"/>
    <property type="project" value="TreeGrafter"/>
</dbReference>
<evidence type="ECO:0000259" key="8">
    <source>
        <dbReference type="Pfam" id="PF00171"/>
    </source>
</evidence>
<evidence type="ECO:0000256" key="5">
    <source>
        <dbReference type="ARBA" id="ARBA00047644"/>
    </source>
</evidence>
<evidence type="ECO:0000256" key="4">
    <source>
        <dbReference type="ARBA" id="ARBA00023027"/>
    </source>
</evidence>
<dbReference type="GeneID" id="106055369"/>
<accession>A0A9W3A1P0</accession>
<evidence type="ECO:0000313" key="9">
    <source>
        <dbReference type="Proteomes" id="UP001165740"/>
    </source>
</evidence>
<keyword evidence="4" id="KW-0520">NAD</keyword>
<feature type="domain" description="Aldehyde dehydrogenase" evidence="8">
    <location>
        <begin position="47"/>
        <end position="511"/>
    </location>
</feature>
<organism evidence="9 10">
    <name type="scientific">Biomphalaria glabrata</name>
    <name type="common">Bloodfluke planorb</name>
    <name type="synonym">Freshwater snail</name>
    <dbReference type="NCBI Taxonomy" id="6526"/>
    <lineage>
        <taxon>Eukaryota</taxon>
        <taxon>Metazoa</taxon>
        <taxon>Spiralia</taxon>
        <taxon>Lophotrochozoa</taxon>
        <taxon>Mollusca</taxon>
        <taxon>Gastropoda</taxon>
        <taxon>Heterobranchia</taxon>
        <taxon>Euthyneura</taxon>
        <taxon>Panpulmonata</taxon>
        <taxon>Hygrophila</taxon>
        <taxon>Lymnaeoidea</taxon>
        <taxon>Planorbidae</taxon>
        <taxon>Biomphalaria</taxon>
    </lineage>
</organism>
<dbReference type="OrthoDB" id="310895at2759"/>
<dbReference type="PANTHER" id="PTHR43866">
    <property type="entry name" value="MALONATE-SEMIALDEHYDE DEHYDROGENASE"/>
    <property type="match status" value="1"/>
</dbReference>
<dbReference type="Gene3D" id="3.40.309.10">
    <property type="entry name" value="Aldehyde Dehydrogenase, Chain A, domain 2"/>
    <property type="match status" value="1"/>
</dbReference>
<evidence type="ECO:0000256" key="7">
    <source>
        <dbReference type="SAM" id="SignalP"/>
    </source>
</evidence>
<dbReference type="InterPro" id="IPR016161">
    <property type="entry name" value="Ald_DH/histidinol_DH"/>
</dbReference>
<dbReference type="GO" id="GO:0006574">
    <property type="term" value="P:L-valine catabolic process"/>
    <property type="evidence" value="ECO:0007669"/>
    <property type="project" value="TreeGrafter"/>
</dbReference>
<evidence type="ECO:0000256" key="6">
    <source>
        <dbReference type="ARBA" id="ARBA00048821"/>
    </source>
</evidence>
<evidence type="ECO:0000256" key="2">
    <source>
        <dbReference type="ARBA" id="ARBA00013048"/>
    </source>
</evidence>